<accession>A0A5K7ZCY3</accession>
<proteinExistence type="predicted"/>
<sequence length="192" mass="21406">MGLDTRVSILRREFPASSHYATVPKLSEFAYLTAKIENDSDFPLLPGKANIFFDDAFVSVSALSLVMPGQDMEVSLGADEGVAIEHRFLKRFNKNQGLMPKRVSEQFDYQIRITNNRKKDIEIDVFDQLPIAQDKEISVKAITPSFKDEKTGATLDDESKIKWQAALSAGEKHELPLSFIVECPAGQLLSGL</sequence>
<reference evidence="2 3" key="1">
    <citation type="submission" date="2019-11" db="EMBL/GenBank/DDBJ databases">
        <title>Comparative genomics of hydrocarbon-degrading Desulfosarcina strains.</title>
        <authorList>
            <person name="Watanabe M."/>
            <person name="Kojima H."/>
            <person name="Fukui M."/>
        </authorList>
    </citation>
    <scope>NUCLEOTIDE SEQUENCE [LARGE SCALE GENOMIC DNA]</scope>
    <source>
        <strain evidence="2 3">PP31</strain>
    </source>
</reference>
<evidence type="ECO:0000259" key="1">
    <source>
        <dbReference type="Pfam" id="PF13598"/>
    </source>
</evidence>
<dbReference type="PANTHER" id="PTHR31005:SF8">
    <property type="entry name" value="DUF4139 DOMAIN-CONTAINING PROTEIN"/>
    <property type="match status" value="1"/>
</dbReference>
<dbReference type="PANTHER" id="PTHR31005">
    <property type="entry name" value="DUF4139 DOMAIN-CONTAINING PROTEIN"/>
    <property type="match status" value="1"/>
</dbReference>
<keyword evidence="3" id="KW-1185">Reference proteome</keyword>
<dbReference type="RefSeq" id="WP_155305152.1">
    <property type="nucleotide sequence ID" value="NZ_AP021875.1"/>
</dbReference>
<dbReference type="InterPro" id="IPR011935">
    <property type="entry name" value="CHP02231"/>
</dbReference>
<evidence type="ECO:0000313" key="2">
    <source>
        <dbReference type="EMBL" id="BBO76314.1"/>
    </source>
</evidence>
<dbReference type="EMBL" id="AP021875">
    <property type="protein sequence ID" value="BBO76314.1"/>
    <property type="molecule type" value="Genomic_DNA"/>
</dbReference>
<dbReference type="KEGG" id="dwd:DSCW_37310"/>
<dbReference type="Proteomes" id="UP000427769">
    <property type="component" value="Chromosome"/>
</dbReference>
<organism evidence="2 3">
    <name type="scientific">Desulfosarcina widdelii</name>
    <dbReference type="NCBI Taxonomy" id="947919"/>
    <lineage>
        <taxon>Bacteria</taxon>
        <taxon>Pseudomonadati</taxon>
        <taxon>Thermodesulfobacteriota</taxon>
        <taxon>Desulfobacteria</taxon>
        <taxon>Desulfobacterales</taxon>
        <taxon>Desulfosarcinaceae</taxon>
        <taxon>Desulfosarcina</taxon>
    </lineage>
</organism>
<feature type="domain" description="DUF4139" evidence="1">
    <location>
        <begin position="46"/>
        <end position="184"/>
    </location>
</feature>
<gene>
    <name evidence="2" type="ORF">DSCW_37310</name>
</gene>
<protein>
    <recommendedName>
        <fullName evidence="1">DUF4139 domain-containing protein</fullName>
    </recommendedName>
</protein>
<dbReference type="NCBIfam" id="TIGR02231">
    <property type="entry name" value="mucoidy inhibitor MuiA family protein"/>
    <property type="match status" value="1"/>
</dbReference>
<evidence type="ECO:0000313" key="3">
    <source>
        <dbReference type="Proteomes" id="UP000427769"/>
    </source>
</evidence>
<dbReference type="OrthoDB" id="9777444at2"/>
<dbReference type="Pfam" id="PF13598">
    <property type="entry name" value="DUF4139"/>
    <property type="match status" value="1"/>
</dbReference>
<dbReference type="InterPro" id="IPR037291">
    <property type="entry name" value="DUF4139"/>
</dbReference>
<name>A0A5K7ZCY3_9BACT</name>
<dbReference type="AlphaFoldDB" id="A0A5K7ZCY3"/>